<dbReference type="PANTHER" id="PTHR30055:SF234">
    <property type="entry name" value="HTH-TYPE TRANSCRIPTIONAL REGULATOR BETI"/>
    <property type="match status" value="1"/>
</dbReference>
<dbReference type="PRINTS" id="PR00455">
    <property type="entry name" value="HTHTETR"/>
</dbReference>
<name>A0A6L7G2I5_9RHOB</name>
<sequence length="210" mass="23061">MPPGGKPRRGRPRAAATPERRRQIIAAATEAFAQQGFNGASFAAIAERVGMTLPGLLHYFPRKTDLLLAILDERDRETVALIAAHTGGPQGGWAGMKRALHELCRRNAEIPEIVQMFSALSAESLGREHPARGWFETRTREVNAGLAAMLEQARLNGEIRADADPGIIATEIAATMDGLQIAWLRMPDRVDLVRQFDLYLERLDGSIRAS</sequence>
<dbReference type="Proteomes" id="UP000477911">
    <property type="component" value="Unassembled WGS sequence"/>
</dbReference>
<keyword evidence="2" id="KW-0805">Transcription regulation</keyword>
<proteinExistence type="predicted"/>
<feature type="domain" description="HTH tetR-type" evidence="6">
    <location>
        <begin position="18"/>
        <end position="78"/>
    </location>
</feature>
<keyword evidence="1" id="KW-0678">Repressor</keyword>
<dbReference type="PROSITE" id="PS50977">
    <property type="entry name" value="HTH_TETR_2"/>
    <property type="match status" value="1"/>
</dbReference>
<dbReference type="PANTHER" id="PTHR30055">
    <property type="entry name" value="HTH-TYPE TRANSCRIPTIONAL REGULATOR RUTR"/>
    <property type="match status" value="1"/>
</dbReference>
<dbReference type="SUPFAM" id="SSF48498">
    <property type="entry name" value="Tetracyclin repressor-like, C-terminal domain"/>
    <property type="match status" value="1"/>
</dbReference>
<dbReference type="InterPro" id="IPR009057">
    <property type="entry name" value="Homeodomain-like_sf"/>
</dbReference>
<comment type="caution">
    <text evidence="7">The sequence shown here is derived from an EMBL/GenBank/DDBJ whole genome shotgun (WGS) entry which is preliminary data.</text>
</comment>
<evidence type="ECO:0000259" key="6">
    <source>
        <dbReference type="PROSITE" id="PS50977"/>
    </source>
</evidence>
<protein>
    <submittedName>
        <fullName evidence="7">TetR family transcriptional regulator</fullName>
    </submittedName>
</protein>
<dbReference type="GO" id="GO:0000976">
    <property type="term" value="F:transcription cis-regulatory region binding"/>
    <property type="evidence" value="ECO:0007669"/>
    <property type="project" value="TreeGrafter"/>
</dbReference>
<evidence type="ECO:0000313" key="7">
    <source>
        <dbReference type="EMBL" id="MXN18574.1"/>
    </source>
</evidence>
<evidence type="ECO:0000256" key="4">
    <source>
        <dbReference type="ARBA" id="ARBA00023163"/>
    </source>
</evidence>
<dbReference type="InterPro" id="IPR036271">
    <property type="entry name" value="Tet_transcr_reg_TetR-rel_C_sf"/>
</dbReference>
<dbReference type="GO" id="GO:0003700">
    <property type="term" value="F:DNA-binding transcription factor activity"/>
    <property type="evidence" value="ECO:0007669"/>
    <property type="project" value="TreeGrafter"/>
</dbReference>
<reference evidence="7 8" key="1">
    <citation type="submission" date="2019-12" db="EMBL/GenBank/DDBJ databases">
        <authorList>
            <person name="Li M."/>
        </authorList>
    </citation>
    <scope>NUCLEOTIDE SEQUENCE [LARGE SCALE GENOMIC DNA]</scope>
    <source>
        <strain evidence="7 8">GBMRC 2024</strain>
    </source>
</reference>
<organism evidence="7 8">
    <name type="scientific">Pseudooceanicola albus</name>
    <dbReference type="NCBI Taxonomy" id="2692189"/>
    <lineage>
        <taxon>Bacteria</taxon>
        <taxon>Pseudomonadati</taxon>
        <taxon>Pseudomonadota</taxon>
        <taxon>Alphaproteobacteria</taxon>
        <taxon>Rhodobacterales</taxon>
        <taxon>Paracoccaceae</taxon>
        <taxon>Pseudooceanicola</taxon>
    </lineage>
</organism>
<dbReference type="AlphaFoldDB" id="A0A6L7G2I5"/>
<evidence type="ECO:0000256" key="3">
    <source>
        <dbReference type="ARBA" id="ARBA00023125"/>
    </source>
</evidence>
<gene>
    <name evidence="7" type="ORF">GR170_12060</name>
</gene>
<keyword evidence="3 5" id="KW-0238">DNA-binding</keyword>
<dbReference type="InterPro" id="IPR039538">
    <property type="entry name" value="BetI_C"/>
</dbReference>
<keyword evidence="4" id="KW-0804">Transcription</keyword>
<dbReference type="InterPro" id="IPR050109">
    <property type="entry name" value="HTH-type_TetR-like_transc_reg"/>
</dbReference>
<accession>A0A6L7G2I5</accession>
<evidence type="ECO:0000256" key="5">
    <source>
        <dbReference type="PROSITE-ProRule" id="PRU00335"/>
    </source>
</evidence>
<dbReference type="InterPro" id="IPR001647">
    <property type="entry name" value="HTH_TetR"/>
</dbReference>
<dbReference type="EMBL" id="WUMU01000013">
    <property type="protein sequence ID" value="MXN18574.1"/>
    <property type="molecule type" value="Genomic_DNA"/>
</dbReference>
<dbReference type="SUPFAM" id="SSF46689">
    <property type="entry name" value="Homeodomain-like"/>
    <property type="match status" value="1"/>
</dbReference>
<dbReference type="Gene3D" id="1.10.357.10">
    <property type="entry name" value="Tetracycline Repressor, domain 2"/>
    <property type="match status" value="1"/>
</dbReference>
<keyword evidence="8" id="KW-1185">Reference proteome</keyword>
<evidence type="ECO:0000256" key="1">
    <source>
        <dbReference type="ARBA" id="ARBA00022491"/>
    </source>
</evidence>
<dbReference type="Pfam" id="PF00440">
    <property type="entry name" value="TetR_N"/>
    <property type="match status" value="1"/>
</dbReference>
<evidence type="ECO:0000256" key="2">
    <source>
        <dbReference type="ARBA" id="ARBA00023015"/>
    </source>
</evidence>
<feature type="DNA-binding region" description="H-T-H motif" evidence="5">
    <location>
        <begin position="41"/>
        <end position="60"/>
    </location>
</feature>
<evidence type="ECO:0000313" key="8">
    <source>
        <dbReference type="Proteomes" id="UP000477911"/>
    </source>
</evidence>
<dbReference type="Pfam" id="PF13977">
    <property type="entry name" value="TetR_C_6"/>
    <property type="match status" value="1"/>
</dbReference>